<feature type="region of interest" description="Disordered" evidence="1">
    <location>
        <begin position="1"/>
        <end position="44"/>
    </location>
</feature>
<evidence type="ECO:0000256" key="1">
    <source>
        <dbReference type="SAM" id="MobiDB-lite"/>
    </source>
</evidence>
<reference evidence="2" key="2">
    <citation type="submission" date="2017-10" db="EMBL/GenBank/DDBJ databases">
        <title>Ladona fulva Genome sequencing and assembly.</title>
        <authorList>
            <person name="Murali S."/>
            <person name="Richards S."/>
            <person name="Bandaranaike D."/>
            <person name="Bellair M."/>
            <person name="Blankenburg K."/>
            <person name="Chao H."/>
            <person name="Dinh H."/>
            <person name="Doddapaneni H."/>
            <person name="Dugan-Rocha S."/>
            <person name="Elkadiri S."/>
            <person name="Gnanaolivu R."/>
            <person name="Hernandez B."/>
            <person name="Skinner E."/>
            <person name="Javaid M."/>
            <person name="Lee S."/>
            <person name="Li M."/>
            <person name="Ming W."/>
            <person name="Munidasa M."/>
            <person name="Muniz J."/>
            <person name="Nguyen L."/>
            <person name="Hughes D."/>
            <person name="Osuji N."/>
            <person name="Pu L.-L."/>
            <person name="Puazo M."/>
            <person name="Qu C."/>
            <person name="Quiroz J."/>
            <person name="Raj R."/>
            <person name="Weissenberger G."/>
            <person name="Xin Y."/>
            <person name="Zou X."/>
            <person name="Han Y."/>
            <person name="Worley K."/>
            <person name="Muzny D."/>
            <person name="Gibbs R."/>
        </authorList>
    </citation>
    <scope>NUCLEOTIDE SEQUENCE</scope>
    <source>
        <strain evidence="2">Sampled in the wild</strain>
    </source>
</reference>
<sequence>MYSSSLAEELQRSSLSPRPAHKTKGTPRNSPAEEKGNGGCTEGAAMDSVCDVSASLLQEALPGESFAEKERRLSEMIVQLQMVREQLLVQQSKENVFERKPCLPILSRRRCQDQHMTDAWTGLG</sequence>
<accession>A0A8K0PCI4</accession>
<evidence type="ECO:0000313" key="2">
    <source>
        <dbReference type="EMBL" id="KAG8239793.1"/>
    </source>
</evidence>
<proteinExistence type="predicted"/>
<feature type="compositionally biased region" description="Polar residues" evidence="1">
    <location>
        <begin position="1"/>
        <end position="16"/>
    </location>
</feature>
<reference evidence="2" key="1">
    <citation type="submission" date="2013-04" db="EMBL/GenBank/DDBJ databases">
        <authorList>
            <person name="Qu J."/>
            <person name="Murali S.C."/>
            <person name="Bandaranaike D."/>
            <person name="Bellair M."/>
            <person name="Blankenburg K."/>
            <person name="Chao H."/>
            <person name="Dinh H."/>
            <person name="Doddapaneni H."/>
            <person name="Downs B."/>
            <person name="Dugan-Rocha S."/>
            <person name="Elkadiri S."/>
            <person name="Gnanaolivu R.D."/>
            <person name="Hernandez B."/>
            <person name="Javaid M."/>
            <person name="Jayaseelan J.C."/>
            <person name="Lee S."/>
            <person name="Li M."/>
            <person name="Ming W."/>
            <person name="Munidasa M."/>
            <person name="Muniz J."/>
            <person name="Nguyen L."/>
            <person name="Ongeri F."/>
            <person name="Osuji N."/>
            <person name="Pu L.-L."/>
            <person name="Puazo M."/>
            <person name="Qu C."/>
            <person name="Quiroz J."/>
            <person name="Raj R."/>
            <person name="Weissenberger G."/>
            <person name="Xin Y."/>
            <person name="Zou X."/>
            <person name="Han Y."/>
            <person name="Richards S."/>
            <person name="Worley K."/>
            <person name="Muzny D."/>
            <person name="Gibbs R."/>
        </authorList>
    </citation>
    <scope>NUCLEOTIDE SEQUENCE</scope>
    <source>
        <strain evidence="2">Sampled in the wild</strain>
    </source>
</reference>
<comment type="caution">
    <text evidence="2">The sequence shown here is derived from an EMBL/GenBank/DDBJ whole genome shotgun (WGS) entry which is preliminary data.</text>
</comment>
<protein>
    <submittedName>
        <fullName evidence="2">Uncharacterized protein</fullName>
    </submittedName>
</protein>
<dbReference type="OrthoDB" id="6247875at2759"/>
<keyword evidence="3" id="KW-1185">Reference proteome</keyword>
<evidence type="ECO:0000313" key="3">
    <source>
        <dbReference type="Proteomes" id="UP000792457"/>
    </source>
</evidence>
<organism evidence="2 3">
    <name type="scientific">Ladona fulva</name>
    <name type="common">Scarce chaser dragonfly</name>
    <name type="synonym">Libellula fulva</name>
    <dbReference type="NCBI Taxonomy" id="123851"/>
    <lineage>
        <taxon>Eukaryota</taxon>
        <taxon>Metazoa</taxon>
        <taxon>Ecdysozoa</taxon>
        <taxon>Arthropoda</taxon>
        <taxon>Hexapoda</taxon>
        <taxon>Insecta</taxon>
        <taxon>Pterygota</taxon>
        <taxon>Palaeoptera</taxon>
        <taxon>Odonata</taxon>
        <taxon>Epiprocta</taxon>
        <taxon>Anisoptera</taxon>
        <taxon>Libelluloidea</taxon>
        <taxon>Libellulidae</taxon>
        <taxon>Ladona</taxon>
    </lineage>
</organism>
<name>A0A8K0PCI4_LADFU</name>
<gene>
    <name evidence="2" type="ORF">J437_LFUL019362</name>
</gene>
<dbReference type="AlphaFoldDB" id="A0A8K0PCI4"/>
<dbReference type="Proteomes" id="UP000792457">
    <property type="component" value="Unassembled WGS sequence"/>
</dbReference>
<dbReference type="EMBL" id="KZ309999">
    <property type="protein sequence ID" value="KAG8239793.1"/>
    <property type="molecule type" value="Genomic_DNA"/>
</dbReference>